<dbReference type="CDD" id="cd00082">
    <property type="entry name" value="HisKA"/>
    <property type="match status" value="1"/>
</dbReference>
<evidence type="ECO:0000256" key="6">
    <source>
        <dbReference type="ARBA" id="ARBA00023012"/>
    </source>
</evidence>
<gene>
    <name evidence="8" type="ORF">BV98_002393</name>
</gene>
<dbReference type="SUPFAM" id="SSF55874">
    <property type="entry name" value="ATPase domain of HSP90 chaperone/DNA topoisomerase II/histidine kinase"/>
    <property type="match status" value="1"/>
</dbReference>
<evidence type="ECO:0000259" key="7">
    <source>
        <dbReference type="PROSITE" id="PS50109"/>
    </source>
</evidence>
<dbReference type="Proteomes" id="UP000024284">
    <property type="component" value="Unassembled WGS sequence"/>
</dbReference>
<evidence type="ECO:0000256" key="5">
    <source>
        <dbReference type="ARBA" id="ARBA00022777"/>
    </source>
</evidence>
<keyword evidence="6" id="KW-0902">Two-component regulatory system</keyword>
<keyword evidence="3" id="KW-0597">Phosphoprotein</keyword>
<dbReference type="InterPro" id="IPR004358">
    <property type="entry name" value="Sig_transdc_His_kin-like_C"/>
</dbReference>
<evidence type="ECO:0000256" key="1">
    <source>
        <dbReference type="ARBA" id="ARBA00000085"/>
    </source>
</evidence>
<dbReference type="InterPro" id="IPR003661">
    <property type="entry name" value="HisK_dim/P_dom"/>
</dbReference>
<comment type="catalytic activity">
    <reaction evidence="1">
        <text>ATP + protein L-histidine = ADP + protein N-phospho-L-histidine.</text>
        <dbReference type="EC" id="2.7.13.3"/>
    </reaction>
</comment>
<evidence type="ECO:0000256" key="3">
    <source>
        <dbReference type="ARBA" id="ARBA00022553"/>
    </source>
</evidence>
<comment type="caution">
    <text evidence="8">The sequence shown here is derived from an EMBL/GenBank/DDBJ whole genome shotgun (WGS) entry which is preliminary data.</text>
</comment>
<dbReference type="Gene3D" id="3.30.565.10">
    <property type="entry name" value="Histidine kinase-like ATPase, C-terminal domain"/>
    <property type="match status" value="1"/>
</dbReference>
<dbReference type="RefSeq" id="WP_037466328.1">
    <property type="nucleotide sequence ID" value="NZ_BCZD01000008.1"/>
</dbReference>
<name>A0A086P870_SPHHM</name>
<dbReference type="EMBL" id="JFZA02000023">
    <property type="protein sequence ID" value="KFG89588.1"/>
    <property type="molecule type" value="Genomic_DNA"/>
</dbReference>
<dbReference type="eggNOG" id="COG2205">
    <property type="taxonomic scope" value="Bacteria"/>
</dbReference>
<organism evidence="8 9">
    <name type="scientific">Sphingobium herbicidovorans (strain ATCC 700291 / DSM 11019 / CCUG 56400 / KCTC 2939 / LMG 18315 / NBRC 16415 / MH)</name>
    <name type="common">Sphingomonas herbicidovorans</name>
    <dbReference type="NCBI Taxonomy" id="1219045"/>
    <lineage>
        <taxon>Bacteria</taxon>
        <taxon>Pseudomonadati</taxon>
        <taxon>Pseudomonadota</taxon>
        <taxon>Alphaproteobacteria</taxon>
        <taxon>Sphingomonadales</taxon>
        <taxon>Sphingomonadaceae</taxon>
        <taxon>Sphingobium</taxon>
    </lineage>
</organism>
<evidence type="ECO:0000313" key="9">
    <source>
        <dbReference type="Proteomes" id="UP000024284"/>
    </source>
</evidence>
<dbReference type="InterPro" id="IPR036890">
    <property type="entry name" value="HATPase_C_sf"/>
</dbReference>
<dbReference type="STRING" id="76947.GCA_002080435_02835"/>
<dbReference type="InterPro" id="IPR050736">
    <property type="entry name" value="Sensor_HK_Regulatory"/>
</dbReference>
<keyword evidence="9" id="KW-1185">Reference proteome</keyword>
<dbReference type="GO" id="GO:0000155">
    <property type="term" value="F:phosphorelay sensor kinase activity"/>
    <property type="evidence" value="ECO:0007669"/>
    <property type="project" value="InterPro"/>
</dbReference>
<dbReference type="Gene3D" id="1.10.287.130">
    <property type="match status" value="1"/>
</dbReference>
<protein>
    <recommendedName>
        <fullName evidence="2">histidine kinase</fullName>
        <ecNumber evidence="2">2.7.13.3</ecNumber>
    </recommendedName>
</protein>
<accession>A0A086P870</accession>
<feature type="domain" description="Histidine kinase" evidence="7">
    <location>
        <begin position="244"/>
        <end position="460"/>
    </location>
</feature>
<dbReference type="InterPro" id="IPR005467">
    <property type="entry name" value="His_kinase_dom"/>
</dbReference>
<dbReference type="AlphaFoldDB" id="A0A086P870"/>
<dbReference type="SMART" id="SM00387">
    <property type="entry name" value="HATPase_c"/>
    <property type="match status" value="1"/>
</dbReference>
<dbReference type="SUPFAM" id="SSF47384">
    <property type="entry name" value="Homodimeric domain of signal transducing histidine kinase"/>
    <property type="match status" value="1"/>
</dbReference>
<dbReference type="PANTHER" id="PTHR43711">
    <property type="entry name" value="TWO-COMPONENT HISTIDINE KINASE"/>
    <property type="match status" value="1"/>
</dbReference>
<proteinExistence type="predicted"/>
<keyword evidence="4" id="KW-0808">Transferase</keyword>
<evidence type="ECO:0000256" key="4">
    <source>
        <dbReference type="ARBA" id="ARBA00022679"/>
    </source>
</evidence>
<sequence length="461" mass="49399">MNMPAHPAIIRATVAANGLLLSADAPLLALQREAGSDVGAVLAIPQLAAVARLASRLGVTVSRPVTAAAEHGDVEMWVRARPEADGVQISVIEWNERPAAPAPIDGVRRDADIAAVAEGWTWQIDTQLRFQMVLEGAGAESALPEAPPVAGSRFTSYFELRPDEEGDLPILRGFAQRRAFRDQIATLIAEPEQCVRLTGFPMFDLAGQLLGYRGKAFPLDRAILAPHVPAAPAVVIYPAEFGRRLDRSLRQPLGRIIANADSINAQIDGPLRPDYAGYASDIAAAGRHLMALIDDLADLQAIDRLDFTVATEDVDLADIGRRAAGLFVVKAMDRKIRVVAPAADQSAVATGEFRRALQILMNLVGNAVRYAPEDSEVRIETGRDDGFAWIAVMDQGEGVPEGSRERIFHKFERLGRSDSGGSGLGLYISRRLALAMGGDIRIDDAPGGGARFTLTLPTNSG</sequence>
<keyword evidence="5 8" id="KW-0418">Kinase</keyword>
<dbReference type="PANTHER" id="PTHR43711:SF1">
    <property type="entry name" value="HISTIDINE KINASE 1"/>
    <property type="match status" value="1"/>
</dbReference>
<dbReference type="InterPro" id="IPR003594">
    <property type="entry name" value="HATPase_dom"/>
</dbReference>
<dbReference type="OrthoDB" id="7933832at2"/>
<dbReference type="EC" id="2.7.13.3" evidence="2"/>
<reference evidence="8" key="1">
    <citation type="submission" date="2014-08" db="EMBL/GenBank/DDBJ databases">
        <title>Draft genome sequences of Sphingobium herbicidovorans.</title>
        <authorList>
            <person name="Gan H.M."/>
            <person name="Gan H.Y."/>
            <person name="Savka M.A."/>
        </authorList>
    </citation>
    <scope>NUCLEOTIDE SEQUENCE [LARGE SCALE GENOMIC DNA]</scope>
    <source>
        <strain evidence="8">NBRC 16415</strain>
    </source>
</reference>
<dbReference type="InterPro" id="IPR036097">
    <property type="entry name" value="HisK_dim/P_sf"/>
</dbReference>
<dbReference type="PRINTS" id="PR00344">
    <property type="entry name" value="BCTRLSENSOR"/>
</dbReference>
<evidence type="ECO:0000256" key="2">
    <source>
        <dbReference type="ARBA" id="ARBA00012438"/>
    </source>
</evidence>
<dbReference type="PROSITE" id="PS50109">
    <property type="entry name" value="HIS_KIN"/>
    <property type="match status" value="1"/>
</dbReference>
<dbReference type="Pfam" id="PF02518">
    <property type="entry name" value="HATPase_c"/>
    <property type="match status" value="1"/>
</dbReference>
<dbReference type="PATRIC" id="fig|1219045.3.peg.2428"/>
<evidence type="ECO:0000313" key="8">
    <source>
        <dbReference type="EMBL" id="KFG89588.1"/>
    </source>
</evidence>